<evidence type="ECO:0000256" key="4">
    <source>
        <dbReference type="ARBA" id="ARBA00035175"/>
    </source>
</evidence>
<sequence length="92" mass="10290">MAHKKALGSAKKNRDSISKRLGVKVYGGQKIKKGEIIIRQRGTKFRTGENSFYGKDYTIHAKIDGTVKFSDKKITSFTGNKKRIKTVSVVSK</sequence>
<dbReference type="Gene3D" id="2.40.50.100">
    <property type="match status" value="1"/>
</dbReference>
<dbReference type="PRINTS" id="PR00063">
    <property type="entry name" value="RIBOSOMALL27"/>
</dbReference>
<dbReference type="InterPro" id="IPR001684">
    <property type="entry name" value="Ribosomal_bL27"/>
</dbReference>
<name>A0A7C4M3B5_UNCC3</name>
<keyword evidence="2 6" id="KW-0689">Ribosomal protein</keyword>
<dbReference type="InterPro" id="IPR018261">
    <property type="entry name" value="Ribosomal_bL27_CS"/>
</dbReference>
<comment type="caution">
    <text evidence="6">The sequence shown here is derived from an EMBL/GenBank/DDBJ whole genome shotgun (WGS) entry which is preliminary data.</text>
</comment>
<dbReference type="EMBL" id="DSYQ01000018">
    <property type="protein sequence ID" value="HGT71313.1"/>
    <property type="molecule type" value="Genomic_DNA"/>
</dbReference>
<dbReference type="AlphaFoldDB" id="A0A7C4M3B5"/>
<evidence type="ECO:0000256" key="2">
    <source>
        <dbReference type="ARBA" id="ARBA00022980"/>
    </source>
</evidence>
<keyword evidence="3" id="KW-0687">Ribonucleoprotein</keyword>
<dbReference type="GO" id="GO:0003735">
    <property type="term" value="F:structural constituent of ribosome"/>
    <property type="evidence" value="ECO:0007669"/>
    <property type="project" value="InterPro"/>
</dbReference>
<dbReference type="SUPFAM" id="SSF110324">
    <property type="entry name" value="Ribosomal L27 protein-like"/>
    <property type="match status" value="1"/>
</dbReference>
<proteinExistence type="inferred from homology"/>
<dbReference type="PANTHER" id="PTHR15893:SF0">
    <property type="entry name" value="LARGE RIBOSOMAL SUBUNIT PROTEIN BL27M"/>
    <property type="match status" value="1"/>
</dbReference>
<protein>
    <recommendedName>
        <fullName evidence="4">Large ribosomal subunit protein bL27</fullName>
    </recommendedName>
    <alternativeName>
        <fullName evidence="5">50S ribosomal protein L27</fullName>
    </alternativeName>
</protein>
<evidence type="ECO:0000256" key="1">
    <source>
        <dbReference type="ARBA" id="ARBA00010797"/>
    </source>
</evidence>
<evidence type="ECO:0000256" key="3">
    <source>
        <dbReference type="ARBA" id="ARBA00023274"/>
    </source>
</evidence>
<reference evidence="6" key="1">
    <citation type="journal article" date="2020" name="mSystems">
        <title>Genome- and Community-Level Interaction Insights into Carbon Utilization and Element Cycling Functions of Hydrothermarchaeota in Hydrothermal Sediment.</title>
        <authorList>
            <person name="Zhou Z."/>
            <person name="Liu Y."/>
            <person name="Xu W."/>
            <person name="Pan J."/>
            <person name="Luo Z.H."/>
            <person name="Li M."/>
        </authorList>
    </citation>
    <scope>NUCLEOTIDE SEQUENCE [LARGE SCALE GENOMIC DNA]</scope>
    <source>
        <strain evidence="6">SpSt-579</strain>
    </source>
</reference>
<dbReference type="Pfam" id="PF01016">
    <property type="entry name" value="Ribosomal_L27"/>
    <property type="match status" value="1"/>
</dbReference>
<evidence type="ECO:0000256" key="5">
    <source>
        <dbReference type="ARBA" id="ARBA00035477"/>
    </source>
</evidence>
<evidence type="ECO:0000313" key="6">
    <source>
        <dbReference type="EMBL" id="HGT71313.1"/>
    </source>
</evidence>
<organism evidence="6">
    <name type="scientific">candidate division CPR3 bacterium</name>
    <dbReference type="NCBI Taxonomy" id="2268181"/>
    <lineage>
        <taxon>Bacteria</taxon>
        <taxon>Bacteria division CPR3</taxon>
    </lineage>
</organism>
<dbReference type="PROSITE" id="PS00831">
    <property type="entry name" value="RIBOSOMAL_L27"/>
    <property type="match status" value="1"/>
</dbReference>
<dbReference type="PANTHER" id="PTHR15893">
    <property type="entry name" value="RIBOSOMAL PROTEIN L27"/>
    <property type="match status" value="1"/>
</dbReference>
<dbReference type="GO" id="GO:1990904">
    <property type="term" value="C:ribonucleoprotein complex"/>
    <property type="evidence" value="ECO:0007669"/>
    <property type="project" value="UniProtKB-KW"/>
</dbReference>
<accession>A0A7C4M3B5</accession>
<dbReference type="GO" id="GO:0006412">
    <property type="term" value="P:translation"/>
    <property type="evidence" value="ECO:0007669"/>
    <property type="project" value="InterPro"/>
</dbReference>
<dbReference type="NCBIfam" id="TIGR00062">
    <property type="entry name" value="L27"/>
    <property type="match status" value="1"/>
</dbReference>
<gene>
    <name evidence="6" type="ORF">ENT43_03585</name>
</gene>
<comment type="similarity">
    <text evidence="1">Belongs to the bacterial ribosomal protein bL27 family.</text>
</comment>
<dbReference type="GO" id="GO:0005840">
    <property type="term" value="C:ribosome"/>
    <property type="evidence" value="ECO:0007669"/>
    <property type="project" value="UniProtKB-KW"/>
</dbReference>